<gene>
    <name evidence="2" type="ORF">QYE76_030406</name>
</gene>
<organism evidence="2 3">
    <name type="scientific">Lolium multiflorum</name>
    <name type="common">Italian ryegrass</name>
    <name type="synonym">Lolium perenne subsp. multiflorum</name>
    <dbReference type="NCBI Taxonomy" id="4521"/>
    <lineage>
        <taxon>Eukaryota</taxon>
        <taxon>Viridiplantae</taxon>
        <taxon>Streptophyta</taxon>
        <taxon>Embryophyta</taxon>
        <taxon>Tracheophyta</taxon>
        <taxon>Spermatophyta</taxon>
        <taxon>Magnoliopsida</taxon>
        <taxon>Liliopsida</taxon>
        <taxon>Poales</taxon>
        <taxon>Poaceae</taxon>
        <taxon>BOP clade</taxon>
        <taxon>Pooideae</taxon>
        <taxon>Poodae</taxon>
        <taxon>Poeae</taxon>
        <taxon>Poeae Chloroplast Group 2 (Poeae type)</taxon>
        <taxon>Loliodinae</taxon>
        <taxon>Loliinae</taxon>
        <taxon>Lolium</taxon>
    </lineage>
</organism>
<reference evidence="2" key="1">
    <citation type="submission" date="2023-07" db="EMBL/GenBank/DDBJ databases">
        <title>A chromosome-level genome assembly of Lolium multiflorum.</title>
        <authorList>
            <person name="Chen Y."/>
            <person name="Copetti D."/>
            <person name="Kolliker R."/>
            <person name="Studer B."/>
        </authorList>
    </citation>
    <scope>NUCLEOTIDE SEQUENCE</scope>
    <source>
        <strain evidence="2">02402/16</strain>
        <tissue evidence="2">Leaf</tissue>
    </source>
</reference>
<dbReference type="EMBL" id="JAUUTY010000007">
    <property type="protein sequence ID" value="KAK1606733.1"/>
    <property type="molecule type" value="Genomic_DNA"/>
</dbReference>
<feature type="transmembrane region" description="Helical" evidence="1">
    <location>
        <begin position="53"/>
        <end position="73"/>
    </location>
</feature>
<keyword evidence="1" id="KW-0472">Membrane</keyword>
<accession>A0AAD8QT92</accession>
<proteinExistence type="predicted"/>
<evidence type="ECO:0000256" key="1">
    <source>
        <dbReference type="SAM" id="Phobius"/>
    </source>
</evidence>
<evidence type="ECO:0000313" key="3">
    <source>
        <dbReference type="Proteomes" id="UP001231189"/>
    </source>
</evidence>
<comment type="caution">
    <text evidence="2">The sequence shown here is derived from an EMBL/GenBank/DDBJ whole genome shotgun (WGS) entry which is preliminary data.</text>
</comment>
<keyword evidence="1" id="KW-0812">Transmembrane</keyword>
<dbReference type="AlphaFoldDB" id="A0AAD8QT92"/>
<sequence length="100" mass="10510">MAYEAPQVFGGGAGVVQMQVQQLFLDAGRVSVLGGWVVVTYSFGNPVADATHVFLGFALLLLGVLLLTLSPAASQFPWVARLSAVVANAVLNDLFEPGNY</sequence>
<evidence type="ECO:0000313" key="2">
    <source>
        <dbReference type="EMBL" id="KAK1606733.1"/>
    </source>
</evidence>
<name>A0AAD8QT92_LOLMU</name>
<keyword evidence="1" id="KW-1133">Transmembrane helix</keyword>
<protein>
    <submittedName>
        <fullName evidence="2">Uncharacterized protein</fullName>
    </submittedName>
</protein>
<dbReference type="Proteomes" id="UP001231189">
    <property type="component" value="Unassembled WGS sequence"/>
</dbReference>
<keyword evidence="3" id="KW-1185">Reference proteome</keyword>